<dbReference type="InterPro" id="IPR007493">
    <property type="entry name" value="DUF538"/>
</dbReference>
<gene>
    <name evidence="2" type="ORF">C5167_021696</name>
</gene>
<dbReference type="STRING" id="3469.A0A4Y7JJG9"/>
<keyword evidence="3" id="KW-1185">Reference proteome</keyword>
<feature type="compositionally biased region" description="Low complexity" evidence="1">
    <location>
        <begin position="1"/>
        <end position="12"/>
    </location>
</feature>
<name>A0A4Y7JJG9_PAPSO</name>
<dbReference type="EMBL" id="CM010719">
    <property type="protein sequence ID" value="RZC59938.1"/>
    <property type="molecule type" value="Genomic_DNA"/>
</dbReference>
<dbReference type="PANTHER" id="PTHR31676:SF10">
    <property type="entry name" value="EXPRESSED PROTEIN"/>
    <property type="match status" value="1"/>
</dbReference>
<dbReference type="AlphaFoldDB" id="A0A4Y7JJG9"/>
<evidence type="ECO:0008006" key="4">
    <source>
        <dbReference type="Google" id="ProtNLM"/>
    </source>
</evidence>
<evidence type="ECO:0000313" key="3">
    <source>
        <dbReference type="Proteomes" id="UP000316621"/>
    </source>
</evidence>
<reference evidence="2 3" key="1">
    <citation type="journal article" date="2018" name="Science">
        <title>The opium poppy genome and morphinan production.</title>
        <authorList>
            <person name="Guo L."/>
            <person name="Winzer T."/>
            <person name="Yang X."/>
            <person name="Li Y."/>
            <person name="Ning Z."/>
            <person name="He Z."/>
            <person name="Teodor R."/>
            <person name="Lu Y."/>
            <person name="Bowser T.A."/>
            <person name="Graham I.A."/>
            <person name="Ye K."/>
        </authorList>
    </citation>
    <scope>NUCLEOTIDE SEQUENCE [LARGE SCALE GENOMIC DNA]</scope>
    <source>
        <strain evidence="3">cv. HN1</strain>
        <tissue evidence="2">Leaves</tissue>
    </source>
</reference>
<dbReference type="OMA" id="TICEMSM"/>
<dbReference type="Pfam" id="PF04398">
    <property type="entry name" value="DUF538"/>
    <property type="match status" value="1"/>
</dbReference>
<sequence>MATTATSPTPSSIVTQEKAATTAATSPTSVVSEEKIATPPTPTLMVSEEKIATAATLKVIEEMKPKAGVHYGAEICKEKVKEFLKLHELPNGLLPLHDIDECGFVPETGYFWFKRKYKLEYKFENLDRLVSYASEVTGYAENKKFKKVTGIKTKELLMWITVNELTVSGDDKDDKKSGSKITFKTPTGLYRSFPVSSFTIEE</sequence>
<dbReference type="InterPro" id="IPR036758">
    <property type="entry name" value="At5g01610-like"/>
</dbReference>
<evidence type="ECO:0000256" key="1">
    <source>
        <dbReference type="SAM" id="MobiDB-lite"/>
    </source>
</evidence>
<dbReference type="Gene3D" id="2.30.240.10">
    <property type="entry name" value="At5g01610-like"/>
    <property type="match status" value="1"/>
</dbReference>
<organism evidence="2 3">
    <name type="scientific">Papaver somniferum</name>
    <name type="common">Opium poppy</name>
    <dbReference type="NCBI Taxonomy" id="3469"/>
    <lineage>
        <taxon>Eukaryota</taxon>
        <taxon>Viridiplantae</taxon>
        <taxon>Streptophyta</taxon>
        <taxon>Embryophyta</taxon>
        <taxon>Tracheophyta</taxon>
        <taxon>Spermatophyta</taxon>
        <taxon>Magnoliopsida</taxon>
        <taxon>Ranunculales</taxon>
        <taxon>Papaveraceae</taxon>
        <taxon>Papaveroideae</taxon>
        <taxon>Papaver</taxon>
    </lineage>
</organism>
<feature type="region of interest" description="Disordered" evidence="1">
    <location>
        <begin position="1"/>
        <end position="39"/>
    </location>
</feature>
<dbReference type="Proteomes" id="UP000316621">
    <property type="component" value="Chromosome 5"/>
</dbReference>
<dbReference type="PANTHER" id="PTHR31676">
    <property type="entry name" value="T31J12.3 PROTEIN-RELATED"/>
    <property type="match status" value="1"/>
</dbReference>
<protein>
    <recommendedName>
        <fullName evidence="4">DUF538 domain-containing protein</fullName>
    </recommendedName>
</protein>
<dbReference type="Gramene" id="RZC59938">
    <property type="protein sequence ID" value="RZC59938"/>
    <property type="gene ID" value="C5167_021696"/>
</dbReference>
<accession>A0A4Y7JJG9</accession>
<feature type="compositionally biased region" description="Low complexity" evidence="1">
    <location>
        <begin position="19"/>
        <end position="31"/>
    </location>
</feature>
<proteinExistence type="predicted"/>
<evidence type="ECO:0000313" key="2">
    <source>
        <dbReference type="EMBL" id="RZC59938.1"/>
    </source>
</evidence>
<dbReference type="SUPFAM" id="SSF141562">
    <property type="entry name" value="At5g01610-like"/>
    <property type="match status" value="1"/>
</dbReference>